<proteinExistence type="predicted"/>
<gene>
    <name evidence="1" type="ORF">LTS18_008548</name>
</gene>
<evidence type="ECO:0000313" key="2">
    <source>
        <dbReference type="Proteomes" id="UP001186974"/>
    </source>
</evidence>
<dbReference type="Proteomes" id="UP001186974">
    <property type="component" value="Unassembled WGS sequence"/>
</dbReference>
<organism evidence="1 2">
    <name type="scientific">Coniosporium uncinatum</name>
    <dbReference type="NCBI Taxonomy" id="93489"/>
    <lineage>
        <taxon>Eukaryota</taxon>
        <taxon>Fungi</taxon>
        <taxon>Dikarya</taxon>
        <taxon>Ascomycota</taxon>
        <taxon>Pezizomycotina</taxon>
        <taxon>Dothideomycetes</taxon>
        <taxon>Dothideomycetes incertae sedis</taxon>
        <taxon>Coniosporium</taxon>
    </lineage>
</organism>
<sequence length="91" mass="10747">MEKRDPASEGRLRTRASQRVFLILRQVPDRTLITVKARGRAGLIMADVEDSVRRGLRGYRWHTLQKNMHTLKEDCFTYLFFILVADWLKAR</sequence>
<keyword evidence="2" id="KW-1185">Reference proteome</keyword>
<dbReference type="EMBL" id="JAWDJW010008574">
    <property type="protein sequence ID" value="KAK3060438.1"/>
    <property type="molecule type" value="Genomic_DNA"/>
</dbReference>
<accession>A0ACC3D1X2</accession>
<protein>
    <submittedName>
        <fullName evidence="1">Uncharacterized protein</fullName>
    </submittedName>
</protein>
<name>A0ACC3D1X2_9PEZI</name>
<feature type="non-terminal residue" evidence="1">
    <location>
        <position position="91"/>
    </location>
</feature>
<evidence type="ECO:0000313" key="1">
    <source>
        <dbReference type="EMBL" id="KAK3060438.1"/>
    </source>
</evidence>
<reference evidence="1" key="1">
    <citation type="submission" date="2024-09" db="EMBL/GenBank/DDBJ databases">
        <title>Black Yeasts Isolated from many extreme environments.</title>
        <authorList>
            <person name="Coleine C."/>
            <person name="Stajich J.E."/>
            <person name="Selbmann L."/>
        </authorList>
    </citation>
    <scope>NUCLEOTIDE SEQUENCE</scope>
    <source>
        <strain evidence="1">CCFEE 5737</strain>
    </source>
</reference>
<comment type="caution">
    <text evidence="1">The sequence shown here is derived from an EMBL/GenBank/DDBJ whole genome shotgun (WGS) entry which is preliminary data.</text>
</comment>